<keyword evidence="6 13" id="KW-0808">Transferase</keyword>
<evidence type="ECO:0000259" key="12">
    <source>
        <dbReference type="PROSITE" id="PS51094"/>
    </source>
</evidence>
<dbReference type="PANTHER" id="PTHR30181">
    <property type="entry name" value="MANNITOL PERMEASE IIC COMPONENT"/>
    <property type="match status" value="1"/>
</dbReference>
<feature type="domain" description="PTS EIIA type-2" evidence="12">
    <location>
        <begin position="4"/>
        <end position="144"/>
    </location>
</feature>
<evidence type="ECO:0000313" key="14">
    <source>
        <dbReference type="Proteomes" id="UP000036356"/>
    </source>
</evidence>
<dbReference type="GO" id="GO:0090563">
    <property type="term" value="F:protein-phosphocysteine-sugar phosphotransferase activity"/>
    <property type="evidence" value="ECO:0007669"/>
    <property type="project" value="TreeGrafter"/>
</dbReference>
<evidence type="ECO:0000256" key="2">
    <source>
        <dbReference type="ARBA" id="ARBA00014783"/>
    </source>
</evidence>
<dbReference type="Proteomes" id="UP000036356">
    <property type="component" value="Unassembled WGS sequence"/>
</dbReference>
<dbReference type="EMBL" id="LDZY01000008">
    <property type="protein sequence ID" value="KLU65449.1"/>
    <property type="molecule type" value="Genomic_DNA"/>
</dbReference>
<dbReference type="AlphaFoldDB" id="A0A0J1FPN0"/>
<dbReference type="InterPro" id="IPR050893">
    <property type="entry name" value="Sugar_PTS"/>
</dbReference>
<evidence type="ECO:0000256" key="3">
    <source>
        <dbReference type="ARBA" id="ARBA00022448"/>
    </source>
</evidence>
<dbReference type="GO" id="GO:0016301">
    <property type="term" value="F:kinase activity"/>
    <property type="evidence" value="ECO:0007669"/>
    <property type="project" value="UniProtKB-KW"/>
</dbReference>
<organism evidence="13 14">
    <name type="scientific">Desulfosporosinus acididurans</name>
    <dbReference type="NCBI Taxonomy" id="476652"/>
    <lineage>
        <taxon>Bacteria</taxon>
        <taxon>Bacillati</taxon>
        <taxon>Bacillota</taxon>
        <taxon>Clostridia</taxon>
        <taxon>Eubacteriales</taxon>
        <taxon>Desulfitobacteriaceae</taxon>
        <taxon>Desulfosporosinus</taxon>
    </lineage>
</organism>
<dbReference type="SUPFAM" id="SSF55804">
    <property type="entry name" value="Phoshotransferase/anion transport protein"/>
    <property type="match status" value="1"/>
</dbReference>
<keyword evidence="7" id="KW-0598">Phosphotransferase system</keyword>
<evidence type="ECO:0000256" key="1">
    <source>
        <dbReference type="ARBA" id="ARBA00002434"/>
    </source>
</evidence>
<dbReference type="STRING" id="476652.DEAC_c25860"/>
<name>A0A0J1FPN0_9FIRM</name>
<accession>A0A0J1FPN0</accession>
<dbReference type="Gene3D" id="3.40.930.10">
    <property type="entry name" value="Mannitol-specific EII, Chain A"/>
    <property type="match status" value="1"/>
</dbReference>
<keyword evidence="4" id="KW-0597">Phosphoprotein</keyword>
<dbReference type="GO" id="GO:0009401">
    <property type="term" value="P:phosphoenolpyruvate-dependent sugar phosphotransferase system"/>
    <property type="evidence" value="ECO:0007669"/>
    <property type="project" value="UniProtKB-KW"/>
</dbReference>
<keyword evidence="14" id="KW-1185">Reference proteome</keyword>
<dbReference type="InterPro" id="IPR016152">
    <property type="entry name" value="PTrfase/Anion_transptr"/>
</dbReference>
<dbReference type="CDD" id="cd00211">
    <property type="entry name" value="PTS_IIA_fru"/>
    <property type="match status" value="1"/>
</dbReference>
<evidence type="ECO:0000256" key="8">
    <source>
        <dbReference type="ARBA" id="ARBA00022777"/>
    </source>
</evidence>
<evidence type="ECO:0000256" key="5">
    <source>
        <dbReference type="ARBA" id="ARBA00022597"/>
    </source>
</evidence>
<proteinExistence type="predicted"/>
<dbReference type="InterPro" id="IPR002178">
    <property type="entry name" value="PTS_EIIA_type-2_dom"/>
</dbReference>
<evidence type="ECO:0000256" key="9">
    <source>
        <dbReference type="ARBA" id="ARBA00029908"/>
    </source>
</evidence>
<dbReference type="PROSITE" id="PS00372">
    <property type="entry name" value="PTS_EIIA_TYPE_2_HIS"/>
    <property type="match status" value="1"/>
</dbReference>
<evidence type="ECO:0000256" key="10">
    <source>
        <dbReference type="ARBA" id="ARBA00030956"/>
    </source>
</evidence>
<evidence type="ECO:0000256" key="4">
    <source>
        <dbReference type="ARBA" id="ARBA00022553"/>
    </source>
</evidence>
<keyword evidence="8" id="KW-0418">Kinase</keyword>
<comment type="function">
    <text evidence="1">The phosphoenolpyruvate-dependent sugar phosphotransferase system (sugar PTS), a major carbohydrate active transport system, catalyzes the phosphorylation of incoming sugar substrates concomitantly with their translocation across the cell membrane. The enzyme II CmtAB PTS system is involved in D-mannitol transport.</text>
</comment>
<keyword evidence="3" id="KW-0813">Transport</keyword>
<sequence length="146" mass="16075">MNREIFNEDNIQLGLVSESKGDAILRAGELLRKNGYVRSEYLEGMTKREESLTTYVGNGVAIPHGLPEYIQYIQKSGLVMLQYPEGIDFGEGNIAYVLIGIAGKDDEHLELLSTIALVCQEEDNVTKLKQAASKQEILEILSGGDA</sequence>
<protein>
    <recommendedName>
        <fullName evidence="2">Mannitol-specific phosphotransferase enzyme IIA component</fullName>
    </recommendedName>
    <alternativeName>
        <fullName evidence="10">EIIA</fullName>
    </alternativeName>
    <alternativeName>
        <fullName evidence="11">EIII</fullName>
    </alternativeName>
    <alternativeName>
        <fullName evidence="9">PTS system mannitol-specific EIIA component</fullName>
    </alternativeName>
</protein>
<dbReference type="PATRIC" id="fig|476652.3.peg.2704"/>
<comment type="caution">
    <text evidence="13">The sequence shown here is derived from an EMBL/GenBank/DDBJ whole genome shotgun (WGS) entry which is preliminary data.</text>
</comment>
<evidence type="ECO:0000313" key="13">
    <source>
        <dbReference type="EMBL" id="KLU65449.1"/>
    </source>
</evidence>
<dbReference type="RefSeq" id="WP_047810419.1">
    <property type="nucleotide sequence ID" value="NZ_LDZY01000008.1"/>
</dbReference>
<evidence type="ECO:0000256" key="7">
    <source>
        <dbReference type="ARBA" id="ARBA00022683"/>
    </source>
</evidence>
<evidence type="ECO:0000256" key="11">
    <source>
        <dbReference type="ARBA" id="ARBA00030962"/>
    </source>
</evidence>
<dbReference type="PROSITE" id="PS51094">
    <property type="entry name" value="PTS_EIIA_TYPE_2"/>
    <property type="match status" value="1"/>
</dbReference>
<keyword evidence="5" id="KW-0762">Sugar transport</keyword>
<reference evidence="13 14" key="1">
    <citation type="submission" date="2015-06" db="EMBL/GenBank/DDBJ databases">
        <title>Draft genome of the moderately acidophilic sulfate reducer Candidatus Desulfosporosinus acididurans strain M1.</title>
        <authorList>
            <person name="Poehlein A."/>
            <person name="Petzsch P."/>
            <person name="Johnson B.D."/>
            <person name="Schloemann M."/>
            <person name="Daniel R."/>
            <person name="Muehling M."/>
        </authorList>
    </citation>
    <scope>NUCLEOTIDE SEQUENCE [LARGE SCALE GENOMIC DNA]</scope>
    <source>
        <strain evidence="13 14">M1</strain>
    </source>
</reference>
<dbReference type="GO" id="GO:0005886">
    <property type="term" value="C:plasma membrane"/>
    <property type="evidence" value="ECO:0007669"/>
    <property type="project" value="TreeGrafter"/>
</dbReference>
<gene>
    <name evidence="13" type="primary">mtlF</name>
    <name evidence="13" type="ORF">DEAC_c25860</name>
</gene>
<dbReference type="PANTHER" id="PTHR30181:SF2">
    <property type="entry name" value="PTS SYSTEM MANNITOL-SPECIFIC EIICBA COMPONENT"/>
    <property type="match status" value="1"/>
</dbReference>
<evidence type="ECO:0000256" key="6">
    <source>
        <dbReference type="ARBA" id="ARBA00022679"/>
    </source>
</evidence>
<dbReference type="Pfam" id="PF00359">
    <property type="entry name" value="PTS_EIIA_2"/>
    <property type="match status" value="1"/>
</dbReference>